<keyword evidence="8" id="KW-0238">DNA-binding</keyword>
<feature type="domain" description="C2H2-type" evidence="12">
    <location>
        <begin position="439"/>
        <end position="466"/>
    </location>
</feature>
<dbReference type="PANTHER" id="PTHR24390">
    <property type="entry name" value="ZINC FINGER PROTEIN"/>
    <property type="match status" value="1"/>
</dbReference>
<name>A0A286XK93_CAVPO</name>
<dbReference type="PANTHER" id="PTHR24390:SF260">
    <property type="entry name" value="ZINC FINGER PROTEIN 383-RELATED"/>
    <property type="match status" value="1"/>
</dbReference>
<dbReference type="FunFam" id="3.30.160.60:FF:000478">
    <property type="entry name" value="Zinc finger protein 133"/>
    <property type="match status" value="1"/>
</dbReference>
<reference evidence="15" key="1">
    <citation type="journal article" date="2011" name="Nature">
        <title>A high-resolution map of human evolutionary constraint using 29 mammals.</title>
        <authorList>
            <person name="Lindblad-Toh K."/>
            <person name="Garber M."/>
            <person name="Zuk O."/>
            <person name="Lin M.F."/>
            <person name="Parker B.J."/>
            <person name="Washietl S."/>
            <person name="Kheradpour P."/>
            <person name="Ernst J."/>
            <person name="Jordan G."/>
            <person name="Mauceli E."/>
            <person name="Ward L.D."/>
            <person name="Lowe C.B."/>
            <person name="Holloway A.K."/>
            <person name="Clamp M."/>
            <person name="Gnerre S."/>
            <person name="Alfoldi J."/>
            <person name="Beal K."/>
            <person name="Chang J."/>
            <person name="Clawson H."/>
            <person name="Cuff J."/>
            <person name="Di Palma F."/>
            <person name="Fitzgerald S."/>
            <person name="Flicek P."/>
            <person name="Guttman M."/>
            <person name="Hubisz M.J."/>
            <person name="Jaffe D.B."/>
            <person name="Jungreis I."/>
            <person name="Kent W.J."/>
            <person name="Kostka D."/>
            <person name="Lara M."/>
            <person name="Martins A.L."/>
            <person name="Massingham T."/>
            <person name="Moltke I."/>
            <person name="Raney B.J."/>
            <person name="Rasmussen M.D."/>
            <person name="Robinson J."/>
            <person name="Stark A."/>
            <person name="Vilella A.J."/>
            <person name="Wen J."/>
            <person name="Xie X."/>
            <person name="Zody M.C."/>
            <person name="Baldwin J."/>
            <person name="Bloom T."/>
            <person name="Chin C.W."/>
            <person name="Heiman D."/>
            <person name="Nicol R."/>
            <person name="Nusbaum C."/>
            <person name="Young S."/>
            <person name="Wilkinson J."/>
            <person name="Worley K.C."/>
            <person name="Kovar C.L."/>
            <person name="Muzny D.M."/>
            <person name="Gibbs R.A."/>
            <person name="Cree A."/>
            <person name="Dihn H.H."/>
            <person name="Fowler G."/>
            <person name="Jhangiani S."/>
            <person name="Joshi V."/>
            <person name="Lee S."/>
            <person name="Lewis L.R."/>
            <person name="Nazareth L.V."/>
            <person name="Okwuonu G."/>
            <person name="Santibanez J."/>
            <person name="Warren W.C."/>
            <person name="Mardis E.R."/>
            <person name="Weinstock G.M."/>
            <person name="Wilson R.K."/>
            <person name="Delehaunty K."/>
            <person name="Dooling D."/>
            <person name="Fronik C."/>
            <person name="Fulton L."/>
            <person name="Fulton B."/>
            <person name="Graves T."/>
            <person name="Minx P."/>
            <person name="Sodergren E."/>
            <person name="Birney E."/>
            <person name="Margulies E.H."/>
            <person name="Herrero J."/>
            <person name="Green E.D."/>
            <person name="Haussler D."/>
            <person name="Siepel A."/>
            <person name="Goldman N."/>
            <person name="Pollard K.S."/>
            <person name="Pedersen J.S."/>
            <person name="Lander E.S."/>
            <person name="Kellis M."/>
        </authorList>
    </citation>
    <scope>NUCLEOTIDE SEQUENCE [LARGE SCALE GENOMIC DNA]</scope>
    <source>
        <strain evidence="15">2N</strain>
    </source>
</reference>
<feature type="domain" description="C2H2-type" evidence="12">
    <location>
        <begin position="579"/>
        <end position="606"/>
    </location>
</feature>
<dbReference type="FunFam" id="3.30.160.60:FF:002063">
    <property type="entry name" value="RB associated KRAB zinc finger"/>
    <property type="match status" value="1"/>
</dbReference>
<feature type="domain" description="C2H2-type" evidence="12">
    <location>
        <begin position="523"/>
        <end position="550"/>
    </location>
</feature>
<keyword evidence="6" id="KW-0862">Zinc</keyword>
<gene>
    <name evidence="14" type="primary">LOC100732131</name>
</gene>
<feature type="domain" description="C2H2-type" evidence="12">
    <location>
        <begin position="607"/>
        <end position="634"/>
    </location>
</feature>
<dbReference type="OrthoDB" id="9611061at2759"/>
<keyword evidence="3" id="KW-0479">Metal-binding</keyword>
<dbReference type="FunFam" id="3.30.160.60:FF:000020">
    <property type="entry name" value="Zinc finger protein 14 homolog"/>
    <property type="match status" value="1"/>
</dbReference>
<evidence type="ECO:0000256" key="6">
    <source>
        <dbReference type="ARBA" id="ARBA00022833"/>
    </source>
</evidence>
<feature type="domain" description="C2H2-type" evidence="12">
    <location>
        <begin position="551"/>
        <end position="578"/>
    </location>
</feature>
<reference evidence="14" key="3">
    <citation type="submission" date="2025-09" db="UniProtKB">
        <authorList>
            <consortium name="Ensembl"/>
        </authorList>
    </citation>
    <scope>IDENTIFICATION</scope>
    <source>
        <strain evidence="14">2N</strain>
    </source>
</reference>
<dbReference type="Bgee" id="ENSCPOG00000039015">
    <property type="expression patterns" value="Expressed in heart left ventricle and 12 other cell types or tissues"/>
</dbReference>
<dbReference type="InterPro" id="IPR036051">
    <property type="entry name" value="KRAB_dom_sf"/>
</dbReference>
<sequence length="661" mass="77372">MELLTFRDVAIDFSSEEWEYLDLAEQNLYTEVMLENYRNLVFLGLSFCKPDLITFLEQSKEAWIVKSQGTAAIFPGMTSHHIPGFSSEPEVHCSFHKVENQRYKNCDRRNLQLRKEWESIDKCERSKLFCNGHKQWWTAKINRSFTDDSDQKYISSKKIYQIIPLTFNDPCDSIIKHLNQIMKHSFSYKENFKNLNICLVCDSLSYLKKLKFVDAGLNFLSNISGDKRLNKDKQTSRYDHLEIFFMKHTLFFLQKIGLSSAIVNHFDKYGTLFTPPLMLNQNLGIDNWKTLDICNEQGQVFSEDLNPQNYRDIYIGQKIHQCNKVREYFAHGSNPGKHQCIHFLQNIYKCETCGEVFDQCSKLAVHQSIHIQQQTIDTVEKRYRCKGCDPVFTKTSALTQHQDIETEEEAYKCKEFCQDFIQNTAPSQDETVDREENPYKCKVCGRAFKFCSTLTQHQLIHTGEKPYKCKECNKAFNQSSNLTRHQRVHTAEKPYECKECGKAFKYRSTLTEHQRIHAGEKPYKCKECRKAFHQSSNLTRHQRIHTGEKPYKCKECGKAFAGSSNLTLHKRRHTGERPYKCKECGKAFHQSSAFTQHQRIHTGVRPYKCKHCDRAFDRSSTLNEHQTIHNRTNSYNTKSEPLKLISYSEPSNICWKGILEI</sequence>
<dbReference type="AlphaFoldDB" id="A0A286XK93"/>
<dbReference type="GO" id="GO:0006357">
    <property type="term" value="P:regulation of transcription by RNA polymerase II"/>
    <property type="evidence" value="ECO:0007669"/>
    <property type="project" value="TreeGrafter"/>
</dbReference>
<dbReference type="GeneTree" id="ENSGT00940000163308"/>
<dbReference type="FunFam" id="3.30.160.60:FF:000340">
    <property type="entry name" value="zinc finger protein 473 isoform X1"/>
    <property type="match status" value="1"/>
</dbReference>
<keyword evidence="9" id="KW-0804">Transcription</keyword>
<feature type="domain" description="KRAB" evidence="13">
    <location>
        <begin position="4"/>
        <end position="75"/>
    </location>
</feature>
<evidence type="ECO:0000256" key="3">
    <source>
        <dbReference type="ARBA" id="ARBA00022723"/>
    </source>
</evidence>
<comment type="similarity">
    <text evidence="2">Belongs to the krueppel C2H2-type zinc-finger protein family.</text>
</comment>
<protein>
    <submittedName>
        <fullName evidence="14">Uncharacterized protein</fullName>
    </submittedName>
</protein>
<dbReference type="GO" id="GO:0008270">
    <property type="term" value="F:zinc ion binding"/>
    <property type="evidence" value="ECO:0007669"/>
    <property type="project" value="UniProtKB-KW"/>
</dbReference>
<dbReference type="FunFam" id="3.30.160.60:FF:000690">
    <property type="entry name" value="Zinc finger protein 354C"/>
    <property type="match status" value="1"/>
</dbReference>
<evidence type="ECO:0000256" key="10">
    <source>
        <dbReference type="ARBA" id="ARBA00023242"/>
    </source>
</evidence>
<evidence type="ECO:0000313" key="14">
    <source>
        <dbReference type="Ensembl" id="ENSCPOP00000025859.1"/>
    </source>
</evidence>
<evidence type="ECO:0000256" key="2">
    <source>
        <dbReference type="ARBA" id="ARBA00006991"/>
    </source>
</evidence>
<proteinExistence type="inferred from homology"/>
<evidence type="ECO:0000256" key="5">
    <source>
        <dbReference type="ARBA" id="ARBA00022771"/>
    </source>
</evidence>
<evidence type="ECO:0000256" key="8">
    <source>
        <dbReference type="ARBA" id="ARBA00023125"/>
    </source>
</evidence>
<evidence type="ECO:0000313" key="15">
    <source>
        <dbReference type="Proteomes" id="UP000005447"/>
    </source>
</evidence>
<dbReference type="GeneID" id="100732131"/>
<accession>A0A286XK93</accession>
<dbReference type="InterPro" id="IPR036236">
    <property type="entry name" value="Znf_C2H2_sf"/>
</dbReference>
<dbReference type="SUPFAM" id="SSF109640">
    <property type="entry name" value="KRAB domain (Kruppel-associated box)"/>
    <property type="match status" value="1"/>
</dbReference>
<dbReference type="Ensembl" id="ENSCPOT00000032019.1">
    <property type="protein sequence ID" value="ENSCPOP00000025859.1"/>
    <property type="gene ID" value="ENSCPOG00000039015.1"/>
</dbReference>
<dbReference type="EMBL" id="AAKN02016675">
    <property type="status" value="NOT_ANNOTATED_CDS"/>
    <property type="molecule type" value="Genomic_DNA"/>
</dbReference>
<dbReference type="SMART" id="SM00355">
    <property type="entry name" value="ZnF_C2H2"/>
    <property type="match status" value="9"/>
</dbReference>
<keyword evidence="15" id="KW-1185">Reference proteome</keyword>
<feature type="domain" description="C2H2-type" evidence="12">
    <location>
        <begin position="383"/>
        <end position="410"/>
    </location>
</feature>
<dbReference type="Pfam" id="PF13465">
    <property type="entry name" value="zf-H2C2_2"/>
    <property type="match status" value="1"/>
</dbReference>
<dbReference type="PROSITE" id="PS00028">
    <property type="entry name" value="ZINC_FINGER_C2H2_1"/>
    <property type="match status" value="8"/>
</dbReference>
<dbReference type="Gene3D" id="6.10.140.140">
    <property type="match status" value="1"/>
</dbReference>
<dbReference type="GO" id="GO:0005634">
    <property type="term" value="C:nucleus"/>
    <property type="evidence" value="ECO:0007669"/>
    <property type="project" value="UniProtKB-SubCell"/>
</dbReference>
<dbReference type="SUPFAM" id="SSF57667">
    <property type="entry name" value="beta-beta-alpha zinc fingers"/>
    <property type="match status" value="6"/>
</dbReference>
<keyword evidence="10" id="KW-0539">Nucleus</keyword>
<dbReference type="InterPro" id="IPR001909">
    <property type="entry name" value="KRAB"/>
</dbReference>
<dbReference type="SMART" id="SM00349">
    <property type="entry name" value="KRAB"/>
    <property type="match status" value="1"/>
</dbReference>
<feature type="domain" description="C2H2-type" evidence="12">
    <location>
        <begin position="348"/>
        <end position="375"/>
    </location>
</feature>
<keyword evidence="7" id="KW-0805">Transcription regulation</keyword>
<keyword evidence="5 11" id="KW-0863">Zinc-finger</keyword>
<dbReference type="FunFam" id="3.30.160.60:FF:000737">
    <property type="entry name" value="Zinc finger protein 565"/>
    <property type="match status" value="3"/>
</dbReference>
<reference evidence="14" key="2">
    <citation type="submission" date="2025-08" db="UniProtKB">
        <authorList>
            <consortium name="Ensembl"/>
        </authorList>
    </citation>
    <scope>IDENTIFICATION</scope>
    <source>
        <strain evidence="14">2N</strain>
    </source>
</reference>
<keyword evidence="4" id="KW-0677">Repeat</keyword>
<organism evidence="14 15">
    <name type="scientific">Cavia porcellus</name>
    <name type="common">Guinea pig</name>
    <dbReference type="NCBI Taxonomy" id="10141"/>
    <lineage>
        <taxon>Eukaryota</taxon>
        <taxon>Metazoa</taxon>
        <taxon>Chordata</taxon>
        <taxon>Craniata</taxon>
        <taxon>Vertebrata</taxon>
        <taxon>Euteleostomi</taxon>
        <taxon>Mammalia</taxon>
        <taxon>Eutheria</taxon>
        <taxon>Euarchontoglires</taxon>
        <taxon>Glires</taxon>
        <taxon>Rodentia</taxon>
        <taxon>Hystricomorpha</taxon>
        <taxon>Caviidae</taxon>
        <taxon>Cavia</taxon>
    </lineage>
</organism>
<dbReference type="KEGG" id="cpoc:100732131"/>
<dbReference type="VEuPathDB" id="HostDB:ENSCPOG00000039015"/>
<dbReference type="Gene3D" id="3.30.160.60">
    <property type="entry name" value="Classic Zinc Finger"/>
    <property type="match status" value="9"/>
</dbReference>
<feature type="domain" description="C2H2-type" evidence="12">
    <location>
        <begin position="495"/>
        <end position="522"/>
    </location>
</feature>
<dbReference type="PROSITE" id="PS50805">
    <property type="entry name" value="KRAB"/>
    <property type="match status" value="1"/>
</dbReference>
<evidence type="ECO:0000256" key="1">
    <source>
        <dbReference type="ARBA" id="ARBA00004123"/>
    </source>
</evidence>
<evidence type="ECO:0000256" key="7">
    <source>
        <dbReference type="ARBA" id="ARBA00023015"/>
    </source>
</evidence>
<comment type="subcellular location">
    <subcellularLocation>
        <location evidence="1">Nucleus</location>
    </subcellularLocation>
</comment>
<feature type="domain" description="C2H2-type" evidence="12">
    <location>
        <begin position="467"/>
        <end position="494"/>
    </location>
</feature>
<dbReference type="Pfam" id="PF00096">
    <property type="entry name" value="zf-C2H2"/>
    <property type="match status" value="6"/>
</dbReference>
<evidence type="ECO:0000256" key="11">
    <source>
        <dbReference type="PROSITE-ProRule" id="PRU00042"/>
    </source>
</evidence>
<dbReference type="GO" id="GO:0000978">
    <property type="term" value="F:RNA polymerase II cis-regulatory region sequence-specific DNA binding"/>
    <property type="evidence" value="ECO:0007669"/>
    <property type="project" value="TreeGrafter"/>
</dbReference>
<evidence type="ECO:0000259" key="12">
    <source>
        <dbReference type="PROSITE" id="PS50157"/>
    </source>
</evidence>
<dbReference type="InterPro" id="IPR013087">
    <property type="entry name" value="Znf_C2H2_type"/>
</dbReference>
<dbReference type="PROSITE" id="PS50157">
    <property type="entry name" value="ZINC_FINGER_C2H2_2"/>
    <property type="match status" value="9"/>
</dbReference>
<dbReference type="Proteomes" id="UP000005447">
    <property type="component" value="Unassembled WGS sequence"/>
</dbReference>
<dbReference type="STRING" id="10141.ENSCPOP00000025859"/>
<evidence type="ECO:0000256" key="9">
    <source>
        <dbReference type="ARBA" id="ARBA00023163"/>
    </source>
</evidence>
<evidence type="ECO:0000259" key="13">
    <source>
        <dbReference type="PROSITE" id="PS50805"/>
    </source>
</evidence>
<dbReference type="GO" id="GO:0003700">
    <property type="term" value="F:DNA-binding transcription factor activity"/>
    <property type="evidence" value="ECO:0007669"/>
    <property type="project" value="TreeGrafter"/>
</dbReference>
<dbReference type="InParanoid" id="A0A286XK93"/>
<dbReference type="Pfam" id="PF01352">
    <property type="entry name" value="KRAB"/>
    <property type="match status" value="1"/>
</dbReference>
<dbReference type="CDD" id="cd07765">
    <property type="entry name" value="KRAB_A-box"/>
    <property type="match status" value="1"/>
</dbReference>
<evidence type="ECO:0000256" key="4">
    <source>
        <dbReference type="ARBA" id="ARBA00022737"/>
    </source>
</evidence>